<feature type="transmembrane region" description="Helical" evidence="2">
    <location>
        <begin position="930"/>
        <end position="955"/>
    </location>
</feature>
<accession>A0AAD3HAH4</accession>
<name>A0AAD3HAH4_9STRA</name>
<evidence type="ECO:0000256" key="2">
    <source>
        <dbReference type="SAM" id="Phobius"/>
    </source>
</evidence>
<dbReference type="Proteomes" id="UP001054902">
    <property type="component" value="Unassembled WGS sequence"/>
</dbReference>
<proteinExistence type="predicted"/>
<feature type="transmembrane region" description="Helical" evidence="2">
    <location>
        <begin position="577"/>
        <end position="598"/>
    </location>
</feature>
<dbReference type="EMBL" id="BLLK01000051">
    <property type="protein sequence ID" value="GFH56206.1"/>
    <property type="molecule type" value="Genomic_DNA"/>
</dbReference>
<evidence type="ECO:0000256" key="1">
    <source>
        <dbReference type="SAM" id="MobiDB-lite"/>
    </source>
</evidence>
<keyword evidence="2" id="KW-1133">Transmembrane helix</keyword>
<comment type="caution">
    <text evidence="3">The sequence shown here is derived from an EMBL/GenBank/DDBJ whole genome shotgun (WGS) entry which is preliminary data.</text>
</comment>
<organism evidence="3 4">
    <name type="scientific">Chaetoceros tenuissimus</name>
    <dbReference type="NCBI Taxonomy" id="426638"/>
    <lineage>
        <taxon>Eukaryota</taxon>
        <taxon>Sar</taxon>
        <taxon>Stramenopiles</taxon>
        <taxon>Ochrophyta</taxon>
        <taxon>Bacillariophyta</taxon>
        <taxon>Coscinodiscophyceae</taxon>
        <taxon>Chaetocerotophycidae</taxon>
        <taxon>Chaetocerotales</taxon>
        <taxon>Chaetocerotaceae</taxon>
        <taxon>Chaetoceros</taxon>
    </lineage>
</organism>
<keyword evidence="2" id="KW-0812">Transmembrane</keyword>
<keyword evidence="2" id="KW-0472">Membrane</keyword>
<evidence type="ECO:0000313" key="3">
    <source>
        <dbReference type="EMBL" id="GFH56206.1"/>
    </source>
</evidence>
<evidence type="ECO:0000313" key="4">
    <source>
        <dbReference type="Proteomes" id="UP001054902"/>
    </source>
</evidence>
<dbReference type="AlphaFoldDB" id="A0AAD3HAH4"/>
<sequence length="1091" mass="123833">MSLRYGSFQFKQTDDDGSVTGDFVFVPKEYKFTSRESVEEIFYALNMKSPEFIFNFLANHGIMSRSNDKEKKTIQEWHEEVLRGTKPNEIEEAKDDSSVVPKIDLIKKRQMKDMRDLRVKKVLSSIPTEGSLFLINKPYGGNVLSRIAVEAANEKGIASLALLTCDKDGIDSQRITYLEGEEKYPPLNEQGHDERREYIGKEKFQNLKYCVPIGDTPEKSIEAMADYTEKEIKFYSKYSVEQMKVRPFIPGLLADECSHRLVFEKQETLNIFRRELEEFTWCAAFAAGNSLPELRALKSALQFGKPVIVFHDSGPVSDIALEFEVTRKEKAVNETMSELKGVRELNKNRALLSHLETKLKREVKDLVTFLEPLENARMKEKSKKTKSMLVGLMKRDEDSKSNSSSSTANDEEDKNSEPSTSTKNDEVPKYSLSSSTKKENDQTPSPSSDLKVHVFYSREEAKNALKVSWRDSYSVKNADDPPDENKENNYSSRELCDAIRVANKMCSNLPSLGTDNLDNLCIIGMDSSCCYTSREQIMKLMSTDYSNDEVDGLHDDNEAISYGRDMQQKLTAAYKRYYCTGLFVALLILSLTLTSVFLTSARPISVEVEKVASMAPSSSLLPSVSPSSSPSLLPSVSPSSSPSLSPTQSISPSSSPSQSPSLSPFQSSRPSQSSRIPYFSRAPVSNPLPADSPEDQGFPYISGNDSGNTGTLNYNGDYAAIEPIIYIELKTFYVLVTLITFALAVVRSLDIFLVPFTKHSKFRLAKHKLLGEEYRFRTRTGRYKPHYARGFNNNGIARREYIDQIKLIYRDCMETEASEGYIENCLTWSRISQGFRHVGTGFTCIFLYLRCFFTFGYWHPQYPCSKPNSVKNHTQQNRQKGYYQKLRLDAQLQKTTSEEDYGQLSLEQYVKRRVIHERQEMSRKASRYAFFRNICLCLVIVGTAITPVLSAKIWPVLDKQKENGEEEDLQSQAKLVPFTLAIVAAIKTIMQLFQMNTAVANYNDVMTELTNAELRFMSLGEAKCLREHKEDIVDSTEKALLDRIKYTVSKIETVSSNKASNVNSGMRKALKSMMNKKDTLRTWKSKKNKFE</sequence>
<protein>
    <submittedName>
        <fullName evidence="3">Uncharacterized protein</fullName>
    </submittedName>
</protein>
<feature type="transmembrane region" description="Helical" evidence="2">
    <location>
        <begin position="732"/>
        <end position="756"/>
    </location>
</feature>
<keyword evidence="4" id="KW-1185">Reference proteome</keyword>
<feature type="compositionally biased region" description="Low complexity" evidence="1">
    <location>
        <begin position="631"/>
        <end position="674"/>
    </location>
</feature>
<feature type="region of interest" description="Disordered" evidence="1">
    <location>
        <begin position="392"/>
        <end position="451"/>
    </location>
</feature>
<feature type="region of interest" description="Disordered" evidence="1">
    <location>
        <begin position="631"/>
        <end position="676"/>
    </location>
</feature>
<gene>
    <name evidence="3" type="ORF">CTEN210_12682</name>
</gene>
<reference evidence="3 4" key="1">
    <citation type="journal article" date="2021" name="Sci. Rep.">
        <title>The genome of the diatom Chaetoceros tenuissimus carries an ancient integrated fragment of an extant virus.</title>
        <authorList>
            <person name="Hongo Y."/>
            <person name="Kimura K."/>
            <person name="Takaki Y."/>
            <person name="Yoshida Y."/>
            <person name="Baba S."/>
            <person name="Kobayashi G."/>
            <person name="Nagasaki K."/>
            <person name="Hano T."/>
            <person name="Tomaru Y."/>
        </authorList>
    </citation>
    <scope>NUCLEOTIDE SEQUENCE [LARGE SCALE GENOMIC DNA]</scope>
    <source>
        <strain evidence="3 4">NIES-3715</strain>
    </source>
</reference>